<gene>
    <name evidence="2" type="ORF">EX30DRAFT_340112</name>
</gene>
<feature type="region of interest" description="Disordered" evidence="1">
    <location>
        <begin position="203"/>
        <end position="243"/>
    </location>
</feature>
<reference evidence="2 3" key="1">
    <citation type="submission" date="2019-04" db="EMBL/GenBank/DDBJ databases">
        <title>Comparative genomics and transcriptomics to analyze fruiting body development in filamentous ascomycetes.</title>
        <authorList>
            <consortium name="DOE Joint Genome Institute"/>
            <person name="Lutkenhaus R."/>
            <person name="Traeger S."/>
            <person name="Breuer J."/>
            <person name="Kuo A."/>
            <person name="Lipzen A."/>
            <person name="Pangilinan J."/>
            <person name="Dilworth D."/>
            <person name="Sandor L."/>
            <person name="Poggeler S."/>
            <person name="Barry K."/>
            <person name="Grigoriev I.V."/>
            <person name="Nowrousian M."/>
        </authorList>
    </citation>
    <scope>NUCLEOTIDE SEQUENCE [LARGE SCALE GENOMIC DNA]</scope>
    <source>
        <strain evidence="2 3">CBS 389.68</strain>
    </source>
</reference>
<sequence length="243" mass="26468">MCIYKIRLYETCCHRGAPTDLELISTCPLNCTPVARSSTDLSFIPARCPDCKGRNPSLEPYLPPLRDYSSFSSTTGLHDDSGIVMPPTSSPFRNDDFNDAHNAHRFRAQPYSYAPQMVHDEPLPPMPDAPRKSRPYGRLNWAVDMGRNSGEMVTDDRGSPCPRRKLFSAAVSASEFGTPAHEVFERPPTPATPTPVRFKAVDGFDSPSGGKGFGVRASGRGALTGSCTPGNSPLRGKGSCMWK</sequence>
<organism evidence="2 3">
    <name type="scientific">Ascodesmis nigricans</name>
    <dbReference type="NCBI Taxonomy" id="341454"/>
    <lineage>
        <taxon>Eukaryota</taxon>
        <taxon>Fungi</taxon>
        <taxon>Dikarya</taxon>
        <taxon>Ascomycota</taxon>
        <taxon>Pezizomycotina</taxon>
        <taxon>Pezizomycetes</taxon>
        <taxon>Pezizales</taxon>
        <taxon>Ascodesmidaceae</taxon>
        <taxon>Ascodesmis</taxon>
    </lineage>
</organism>
<name>A0A4S2MZQ6_9PEZI</name>
<evidence type="ECO:0000313" key="3">
    <source>
        <dbReference type="Proteomes" id="UP000298138"/>
    </source>
</evidence>
<evidence type="ECO:0000313" key="2">
    <source>
        <dbReference type="EMBL" id="TGZ82231.1"/>
    </source>
</evidence>
<dbReference type="EMBL" id="ML220116">
    <property type="protein sequence ID" value="TGZ82231.1"/>
    <property type="molecule type" value="Genomic_DNA"/>
</dbReference>
<dbReference type="InParanoid" id="A0A4S2MZQ6"/>
<protein>
    <submittedName>
        <fullName evidence="2">Uncharacterized protein</fullName>
    </submittedName>
</protein>
<keyword evidence="3" id="KW-1185">Reference proteome</keyword>
<accession>A0A4S2MZQ6</accession>
<dbReference type="AlphaFoldDB" id="A0A4S2MZQ6"/>
<evidence type="ECO:0000256" key="1">
    <source>
        <dbReference type="SAM" id="MobiDB-lite"/>
    </source>
</evidence>
<dbReference type="Proteomes" id="UP000298138">
    <property type="component" value="Unassembled WGS sequence"/>
</dbReference>
<proteinExistence type="predicted"/>